<dbReference type="SUPFAM" id="SSF53850">
    <property type="entry name" value="Periplasmic binding protein-like II"/>
    <property type="match status" value="1"/>
</dbReference>
<evidence type="ECO:0000313" key="2">
    <source>
        <dbReference type="Proteomes" id="UP000198862"/>
    </source>
</evidence>
<accession>A0A1I1HF84</accession>
<sequence length="187" mass="22009">MKPWARCKLEFSSGKFNALVDGDLDIPNSLNAKHGPISWVILFWVHEKSSYQKYLGYSQFDNKNIGYVRGYAYPKEFLDYRRYYHKVDVTNDLKGLEMLDKGRFDAFLGDLVNNDQLVKEKNLNVRALAPVVEHSYLTLSFSESLPDQHHKFETALNQMYQDGSIDFFYKKYLGITYKKFIKKYVEK</sequence>
<dbReference type="Proteomes" id="UP000198862">
    <property type="component" value="Unassembled WGS sequence"/>
</dbReference>
<dbReference type="AlphaFoldDB" id="A0A1I1HF84"/>
<keyword evidence="2" id="KW-1185">Reference proteome</keyword>
<dbReference type="EMBL" id="FOLO01000006">
    <property type="protein sequence ID" value="SFC20133.1"/>
    <property type="molecule type" value="Genomic_DNA"/>
</dbReference>
<name>A0A1I1HF84_9GAMM</name>
<gene>
    <name evidence="1" type="ORF">SAMN02745724_01103</name>
</gene>
<dbReference type="STRING" id="1123010.SAMN02745724_01103"/>
<proteinExistence type="predicted"/>
<evidence type="ECO:0000313" key="1">
    <source>
        <dbReference type="EMBL" id="SFC20133.1"/>
    </source>
</evidence>
<protein>
    <submittedName>
        <fullName evidence="1">Extracellular solute-binding protein, family 3</fullName>
    </submittedName>
</protein>
<reference evidence="1 2" key="1">
    <citation type="submission" date="2016-10" db="EMBL/GenBank/DDBJ databases">
        <authorList>
            <person name="de Groot N.N."/>
        </authorList>
    </citation>
    <scope>NUCLEOTIDE SEQUENCE [LARGE SCALE GENOMIC DNA]</scope>
    <source>
        <strain evidence="1 2">DSM 6059</strain>
    </source>
</reference>
<organism evidence="1 2">
    <name type="scientific">Pseudoalteromonas denitrificans DSM 6059</name>
    <dbReference type="NCBI Taxonomy" id="1123010"/>
    <lineage>
        <taxon>Bacteria</taxon>
        <taxon>Pseudomonadati</taxon>
        <taxon>Pseudomonadota</taxon>
        <taxon>Gammaproteobacteria</taxon>
        <taxon>Alteromonadales</taxon>
        <taxon>Pseudoalteromonadaceae</taxon>
        <taxon>Pseudoalteromonas</taxon>
    </lineage>
</organism>
<dbReference type="Gene3D" id="3.40.190.10">
    <property type="entry name" value="Periplasmic binding protein-like II"/>
    <property type="match status" value="2"/>
</dbReference>